<accession>A0A1Y6ER41</accession>
<reference evidence="3" key="1">
    <citation type="submission" date="2017-04" db="EMBL/GenBank/DDBJ databases">
        <authorList>
            <person name="Varghese N."/>
            <person name="Submissions S."/>
        </authorList>
    </citation>
    <scope>NUCLEOTIDE SEQUENCE [LARGE SCALE GENOMIC DNA]</scope>
</reference>
<proteinExistence type="predicted"/>
<organism evidence="2 3">
    <name type="scientific">Altererythrobacter xiamenensis</name>
    <dbReference type="NCBI Taxonomy" id="1316679"/>
    <lineage>
        <taxon>Bacteria</taxon>
        <taxon>Pseudomonadati</taxon>
        <taxon>Pseudomonadota</taxon>
        <taxon>Alphaproteobacteria</taxon>
        <taxon>Sphingomonadales</taxon>
        <taxon>Erythrobacteraceae</taxon>
        <taxon>Altererythrobacter</taxon>
    </lineage>
</organism>
<dbReference type="Pfam" id="PF07110">
    <property type="entry name" value="EthD"/>
    <property type="match status" value="1"/>
</dbReference>
<dbReference type="InterPro" id="IPR009799">
    <property type="entry name" value="EthD_dom"/>
</dbReference>
<dbReference type="OrthoDB" id="2613214at2"/>
<dbReference type="AlphaFoldDB" id="A0A1Y6ER41"/>
<evidence type="ECO:0000313" key="3">
    <source>
        <dbReference type="Proteomes" id="UP000194420"/>
    </source>
</evidence>
<evidence type="ECO:0000313" key="2">
    <source>
        <dbReference type="EMBL" id="SMQ63661.1"/>
    </source>
</evidence>
<dbReference type="EMBL" id="FXWG01000001">
    <property type="protein sequence ID" value="SMQ63661.1"/>
    <property type="molecule type" value="Genomic_DNA"/>
</dbReference>
<dbReference type="RefSeq" id="WP_086436754.1">
    <property type="nucleotide sequence ID" value="NZ_FXWG01000001.1"/>
</dbReference>
<dbReference type="SUPFAM" id="SSF54909">
    <property type="entry name" value="Dimeric alpha+beta barrel"/>
    <property type="match status" value="1"/>
</dbReference>
<dbReference type="Gene3D" id="3.30.70.100">
    <property type="match status" value="1"/>
</dbReference>
<dbReference type="InterPro" id="IPR011008">
    <property type="entry name" value="Dimeric_a/b-barrel"/>
</dbReference>
<dbReference type="GO" id="GO:0016491">
    <property type="term" value="F:oxidoreductase activity"/>
    <property type="evidence" value="ECO:0007669"/>
    <property type="project" value="InterPro"/>
</dbReference>
<keyword evidence="3" id="KW-1185">Reference proteome</keyword>
<gene>
    <name evidence="2" type="ORF">SAMN06297468_0886</name>
</gene>
<feature type="domain" description="EthD" evidence="1">
    <location>
        <begin position="12"/>
        <end position="101"/>
    </location>
</feature>
<sequence length="116" mass="13536">MTITVITLLKRREGMSREDFRAYYESNHKLIGEKVLGPYATRYVRRYIAPIDGVDEGHDYDVVMEIDFPGEAEVEAFFADIADPETAERIATDEAKLFDRSRIRAFRLEREERSDL</sequence>
<dbReference type="Proteomes" id="UP000194420">
    <property type="component" value="Unassembled WGS sequence"/>
</dbReference>
<evidence type="ECO:0000259" key="1">
    <source>
        <dbReference type="Pfam" id="PF07110"/>
    </source>
</evidence>
<protein>
    <submittedName>
        <fullName evidence="2">EthD domain-containing protein</fullName>
    </submittedName>
</protein>
<name>A0A1Y6ER41_9SPHN</name>